<dbReference type="SUPFAM" id="SSF82771">
    <property type="entry name" value="GIY-YIG endonuclease"/>
    <property type="match status" value="1"/>
</dbReference>
<dbReference type="Gene3D" id="3.40.1440.10">
    <property type="entry name" value="GIY-YIG endonuclease"/>
    <property type="match status" value="1"/>
</dbReference>
<dbReference type="CDD" id="cd06127">
    <property type="entry name" value="DEDDh"/>
    <property type="match status" value="1"/>
</dbReference>
<dbReference type="Pfam" id="PF01541">
    <property type="entry name" value="GIY-YIG"/>
    <property type="match status" value="1"/>
</dbReference>
<protein>
    <submittedName>
        <fullName evidence="2">Unannotated protein</fullName>
    </submittedName>
</protein>
<dbReference type="InterPro" id="IPR035901">
    <property type="entry name" value="GIY-YIG_endonuc_sf"/>
</dbReference>
<dbReference type="InterPro" id="IPR036397">
    <property type="entry name" value="RNaseH_sf"/>
</dbReference>
<dbReference type="GO" id="GO:0003887">
    <property type="term" value="F:DNA-directed DNA polymerase activity"/>
    <property type="evidence" value="ECO:0007669"/>
    <property type="project" value="InterPro"/>
</dbReference>
<dbReference type="GO" id="GO:0009380">
    <property type="term" value="C:excinuclease repair complex"/>
    <property type="evidence" value="ECO:0007669"/>
    <property type="project" value="TreeGrafter"/>
</dbReference>
<dbReference type="GO" id="GO:0006289">
    <property type="term" value="P:nucleotide-excision repair"/>
    <property type="evidence" value="ECO:0007669"/>
    <property type="project" value="InterPro"/>
</dbReference>
<dbReference type="PANTHER" id="PTHR30562">
    <property type="entry name" value="UVRC/OXIDOREDUCTASE"/>
    <property type="match status" value="1"/>
</dbReference>
<name>A0A6J7SHS8_9ZZZZ</name>
<evidence type="ECO:0000259" key="1">
    <source>
        <dbReference type="PROSITE" id="PS50164"/>
    </source>
</evidence>
<dbReference type="CDD" id="cd10434">
    <property type="entry name" value="GIY-YIG_UvrC_Cho"/>
    <property type="match status" value="1"/>
</dbReference>
<dbReference type="EMBL" id="CAFBPZ010000092">
    <property type="protein sequence ID" value="CAB5040954.1"/>
    <property type="molecule type" value="Genomic_DNA"/>
</dbReference>
<dbReference type="PROSITE" id="PS50164">
    <property type="entry name" value="GIY_YIG"/>
    <property type="match status" value="1"/>
</dbReference>
<dbReference type="NCBIfam" id="NF005905">
    <property type="entry name" value="PRK07883.1-3"/>
    <property type="match status" value="1"/>
</dbReference>
<feature type="domain" description="GIY-YIG" evidence="1">
    <location>
        <begin position="218"/>
        <end position="296"/>
    </location>
</feature>
<gene>
    <name evidence="2" type="ORF">UFOPK4237_01229</name>
</gene>
<dbReference type="SMART" id="SM00465">
    <property type="entry name" value="GIYc"/>
    <property type="match status" value="1"/>
</dbReference>
<sequence length="587" mass="63784">MYEQMATEDLGQPLNLITFVIVDLETTGGSPASAGITEIGAVKVRGGEVLGEFATLINPQVDIPPFIAALTGITNALVAHSPTLRGVMPSLLEFIGDAVVVAHNAPFDVGFLTHACVAQGIAWPKPAVVDTARLARVTLKRDEVTNCKLGTLAAFFHSPTTPTHRALDDARATVDVLHGLIERVANLGVVTLEDLQAFTSKVSPKQREKRHLANGLPNSPGVYIFRDAQGSALYVGTSKNINTRVRSYFTASETRRRMSEMVSIATEVTPIVCASVLEARIRELRLITSEQPRYNIRSKKPAAQSWITFTNEAVPRLTTTRAPRSDDMPAFGPFAGRALTKEAVETLAWVFNLRTCTTKFRELPVLNDTATHGCAQFDFGRCVAPCLGRYDEHDSIVERATRAMRGDLREITSAITEHLQVLSDKARYEDAAIWRDRLTMLTQSSVRSHRLANLFDIDELVAAQANSSGGWEIHVIRNGRLAGAATAEPGVDPLPIVEALIATADHSTEDVLAEEALAISNWLDQPGVRLVRASAPLSMPMHCGGHLVEQLTTARKSAHFAVMQVDASGPSMRPIGPDRRAVTRMQG</sequence>
<proteinExistence type="predicted"/>
<dbReference type="InterPro" id="IPR012337">
    <property type="entry name" value="RNaseH-like_sf"/>
</dbReference>
<dbReference type="SUPFAM" id="SSF53098">
    <property type="entry name" value="Ribonuclease H-like"/>
    <property type="match status" value="1"/>
</dbReference>
<organism evidence="2">
    <name type="scientific">freshwater metagenome</name>
    <dbReference type="NCBI Taxonomy" id="449393"/>
    <lineage>
        <taxon>unclassified sequences</taxon>
        <taxon>metagenomes</taxon>
        <taxon>ecological metagenomes</taxon>
    </lineage>
</organism>
<dbReference type="FunFam" id="3.30.420.10:FF:000045">
    <property type="entry name" value="3'-5' exonuclease DinG"/>
    <property type="match status" value="1"/>
</dbReference>
<accession>A0A6J7SHS8</accession>
<dbReference type="NCBIfam" id="NF005907">
    <property type="entry name" value="PRK07883.1-5"/>
    <property type="match status" value="1"/>
</dbReference>
<dbReference type="AlphaFoldDB" id="A0A6J7SHS8"/>
<dbReference type="SMART" id="SM00479">
    <property type="entry name" value="EXOIII"/>
    <property type="match status" value="1"/>
</dbReference>
<dbReference type="Gene3D" id="3.30.420.10">
    <property type="entry name" value="Ribonuclease H-like superfamily/Ribonuclease H"/>
    <property type="match status" value="1"/>
</dbReference>
<reference evidence="2" key="1">
    <citation type="submission" date="2020-05" db="EMBL/GenBank/DDBJ databases">
        <authorList>
            <person name="Chiriac C."/>
            <person name="Salcher M."/>
            <person name="Ghai R."/>
            <person name="Kavagutti S V."/>
        </authorList>
    </citation>
    <scope>NUCLEOTIDE SEQUENCE</scope>
</reference>
<dbReference type="SUPFAM" id="SSF46600">
    <property type="entry name" value="C-terminal UvrC-binding domain of UvrB"/>
    <property type="match status" value="1"/>
</dbReference>
<dbReference type="NCBIfam" id="TIGR00573">
    <property type="entry name" value="dnaq"/>
    <property type="match status" value="1"/>
</dbReference>
<dbReference type="GO" id="GO:0003677">
    <property type="term" value="F:DNA binding"/>
    <property type="evidence" value="ECO:0007669"/>
    <property type="project" value="InterPro"/>
</dbReference>
<dbReference type="InterPro" id="IPR000305">
    <property type="entry name" value="GIY-YIG_endonuc"/>
</dbReference>
<dbReference type="GO" id="GO:0006260">
    <property type="term" value="P:DNA replication"/>
    <property type="evidence" value="ECO:0007669"/>
    <property type="project" value="InterPro"/>
</dbReference>
<dbReference type="InterPro" id="IPR047296">
    <property type="entry name" value="GIY-YIG_UvrC_Cho"/>
</dbReference>
<dbReference type="InterPro" id="IPR013520">
    <property type="entry name" value="Ribonucl_H"/>
</dbReference>
<dbReference type="Pfam" id="PF00929">
    <property type="entry name" value="RNase_T"/>
    <property type="match status" value="1"/>
</dbReference>
<dbReference type="PANTHER" id="PTHR30562:SF1">
    <property type="entry name" value="UVRABC SYSTEM PROTEIN C"/>
    <property type="match status" value="1"/>
</dbReference>
<evidence type="ECO:0000313" key="2">
    <source>
        <dbReference type="EMBL" id="CAB5040954.1"/>
    </source>
</evidence>
<dbReference type="InterPro" id="IPR036876">
    <property type="entry name" value="UVR_dom_sf"/>
</dbReference>
<dbReference type="InterPro" id="IPR050066">
    <property type="entry name" value="UvrABC_protein_C"/>
</dbReference>
<dbReference type="InterPro" id="IPR006054">
    <property type="entry name" value="DnaQ"/>
</dbReference>